<gene>
    <name evidence="1" type="ORF">Bdt_1859</name>
</gene>
<evidence type="ECO:0000313" key="1">
    <source>
        <dbReference type="EMBL" id="AFY01546.1"/>
    </source>
</evidence>
<dbReference type="PATRIC" id="fig|1069642.3.peg.1834"/>
<protein>
    <submittedName>
        <fullName evidence="1">Uncharacterized protein</fullName>
    </submittedName>
</protein>
<evidence type="ECO:0000313" key="2">
    <source>
        <dbReference type="Proteomes" id="UP000010074"/>
    </source>
</evidence>
<proteinExistence type="predicted"/>
<dbReference type="Proteomes" id="UP000010074">
    <property type="component" value="Chromosome"/>
</dbReference>
<dbReference type="HOGENOM" id="CLU_673804_0_0_7"/>
<dbReference type="RefSeq" id="WP_015090993.1">
    <property type="nucleotide sequence ID" value="NC_019567.1"/>
</dbReference>
<dbReference type="STRING" id="1069642.Bdt_1859"/>
<dbReference type="EMBL" id="CP002930">
    <property type="protein sequence ID" value="AFY01546.1"/>
    <property type="molecule type" value="Genomic_DNA"/>
</dbReference>
<organism evidence="1 2">
    <name type="scientific">Bdellovibrio bacteriovorus str. Tiberius</name>
    <dbReference type="NCBI Taxonomy" id="1069642"/>
    <lineage>
        <taxon>Bacteria</taxon>
        <taxon>Pseudomonadati</taxon>
        <taxon>Bdellovibrionota</taxon>
        <taxon>Bdellovibrionia</taxon>
        <taxon>Bdellovibrionales</taxon>
        <taxon>Pseudobdellovibrionaceae</taxon>
        <taxon>Bdellovibrio</taxon>
    </lineage>
</organism>
<sequence length="408" mass="44203">MLFNNEIRKVLSVAILMHVATLVACSAKVDEEVIDSPSIVVSSDKPSTVMGAVQGVIVEVGNGLVADGQSAQSVQGKIQALSNVNDLCNEHAMPLDEQGGYMDSQGPDYPSRLFYCKLAQNSGSPDSIPGSFQQIKAISCMLEKAGLVFDNQDRQVHLTPDTSCFTAQQLADMNIQAMTVTVRASKPAFFNTYYDSGVSLTIPDMGTYRIAAKLSGTKMEFLTHDDQSAYSPNKSGTYAASFDVLTGELKYESRGDRFQCSENSSCGWSRHDRLLAQVGMTNGEITSVSKIEAIAGEIYTDHNNAYSARVSTIKGSLASGLKARYFMVNTNTSNDLGDATKYSEVVNNRCYTHASDQADCSTNPGIELPQEVSFKFNLHPSTQFTSTQDWVSQLTGLGFSSVNFSDVQ</sequence>
<dbReference type="OrthoDB" id="9342788at2"/>
<dbReference type="KEGG" id="bbat:Bdt_1859"/>
<reference evidence="1 2" key="1">
    <citation type="journal article" date="2012" name="BMC Genomics">
        <title>Genome analysis of a simultaneously predatory and prey-independent, novel Bdellovibrio bacteriovorus from the River Tiber, supports in silico predictions of both ancient and recent lateral gene transfer from diverse bacteria.</title>
        <authorList>
            <person name="Hobley L."/>
            <person name="Lerner T.R."/>
            <person name="Williams L.E."/>
            <person name="Lambert C."/>
            <person name="Till R."/>
            <person name="Milner D.S."/>
            <person name="Basford S.M."/>
            <person name="Capeness M.J."/>
            <person name="Fenton A.K."/>
            <person name="Atterbury R.J."/>
            <person name="Harris M.A."/>
            <person name="Sockett R.E."/>
        </authorList>
    </citation>
    <scope>NUCLEOTIDE SEQUENCE [LARGE SCALE GENOMIC DNA]</scope>
    <source>
        <strain evidence="1 2">Tiberius</strain>
    </source>
</reference>
<dbReference type="AlphaFoldDB" id="K7YP11"/>
<name>K7YP11_BDEBC</name>
<accession>K7YP11</accession>